<dbReference type="PANTHER" id="PTHR33797:SF2">
    <property type="entry name" value="ORGANIC HYDROPEROXIDE RESISTANCE PROTEIN-LIKE"/>
    <property type="match status" value="1"/>
</dbReference>
<protein>
    <recommendedName>
        <fullName evidence="3">Organic hydroperoxide resistance protein</fullName>
    </recommendedName>
</protein>
<proteinExistence type="inferred from homology"/>
<dbReference type="GO" id="GO:0006979">
    <property type="term" value="P:response to oxidative stress"/>
    <property type="evidence" value="ECO:0007669"/>
    <property type="project" value="InterPro"/>
</dbReference>
<dbReference type="Pfam" id="PF02566">
    <property type="entry name" value="OsmC"/>
    <property type="match status" value="1"/>
</dbReference>
<dbReference type="InterPro" id="IPR036102">
    <property type="entry name" value="OsmC/Ohrsf"/>
</dbReference>
<comment type="similarity">
    <text evidence="1">Belongs to the OsmC/Ohr family.</text>
</comment>
<dbReference type="PANTHER" id="PTHR33797">
    <property type="entry name" value="ORGANIC HYDROPEROXIDE RESISTANCE PROTEIN-LIKE"/>
    <property type="match status" value="1"/>
</dbReference>
<organism evidence="2">
    <name type="scientific">uncultured Alphaproteobacteria bacterium</name>
    <dbReference type="NCBI Taxonomy" id="91750"/>
    <lineage>
        <taxon>Bacteria</taxon>
        <taxon>Pseudomonadati</taxon>
        <taxon>Pseudomonadota</taxon>
        <taxon>Alphaproteobacteria</taxon>
        <taxon>environmental samples</taxon>
    </lineage>
</organism>
<sequence length="140" mass="13972">MPILYRAQASVSGGRAGRARSSDGVLDVELAVPKALGGPGGAATNPEQLFAAGYAACFDGSLQFLVGLKKLAGVNTSVTADVGVGPGDGAPGFVLDVELTAHVAGLPREEAEALVAEAHAVCPYSKALAGNVDVRLTVVT</sequence>
<dbReference type="EMBL" id="FLUO01000002">
    <property type="protein sequence ID" value="SBW11583.1"/>
    <property type="molecule type" value="Genomic_DNA"/>
</dbReference>
<dbReference type="InterPro" id="IPR019953">
    <property type="entry name" value="OHR"/>
</dbReference>
<evidence type="ECO:0000256" key="1">
    <source>
        <dbReference type="ARBA" id="ARBA00007378"/>
    </source>
</evidence>
<accession>A0A212KIP9</accession>
<evidence type="ECO:0000313" key="2">
    <source>
        <dbReference type="EMBL" id="SBW11583.1"/>
    </source>
</evidence>
<dbReference type="Gene3D" id="3.30.300.20">
    <property type="match status" value="1"/>
</dbReference>
<dbReference type="NCBIfam" id="TIGR03561">
    <property type="entry name" value="organ_hyd_perox"/>
    <property type="match status" value="1"/>
</dbReference>
<reference evidence="2" key="1">
    <citation type="submission" date="2016-04" db="EMBL/GenBank/DDBJ databases">
        <authorList>
            <person name="Evans L.H."/>
            <person name="Alamgir A."/>
            <person name="Owens N."/>
            <person name="Weber N.D."/>
            <person name="Virtaneva K."/>
            <person name="Barbian K."/>
            <person name="Babar A."/>
            <person name="Rosenke K."/>
        </authorList>
    </citation>
    <scope>NUCLEOTIDE SEQUENCE</scope>
    <source>
        <strain evidence="2">86</strain>
    </source>
</reference>
<dbReference type="SUPFAM" id="SSF82784">
    <property type="entry name" value="OsmC-like"/>
    <property type="match status" value="1"/>
</dbReference>
<evidence type="ECO:0008006" key="3">
    <source>
        <dbReference type="Google" id="ProtNLM"/>
    </source>
</evidence>
<dbReference type="AlphaFoldDB" id="A0A212KIP9"/>
<gene>
    <name evidence="2" type="ORF">KL86APRO_20238</name>
</gene>
<dbReference type="InterPro" id="IPR003718">
    <property type="entry name" value="OsmC/Ohr_fam"/>
</dbReference>
<name>A0A212KIP9_9PROT</name>
<dbReference type="InterPro" id="IPR015946">
    <property type="entry name" value="KH_dom-like_a/b"/>
</dbReference>
<dbReference type="Gene3D" id="2.20.25.10">
    <property type="match status" value="1"/>
</dbReference>